<feature type="compositionally biased region" description="Basic and acidic residues" evidence="6">
    <location>
        <begin position="1"/>
        <end position="17"/>
    </location>
</feature>
<evidence type="ECO:0000313" key="8">
    <source>
        <dbReference type="EMBL" id="KAJ0974025.1"/>
    </source>
</evidence>
<dbReference type="GO" id="GO:0005634">
    <property type="term" value="C:nucleus"/>
    <property type="evidence" value="ECO:0007669"/>
    <property type="project" value="UniProtKB-SubCell"/>
</dbReference>
<accession>A0A9D5HEZ5</accession>
<dbReference type="EMBL" id="JAGGNH010000004">
    <property type="protein sequence ID" value="KAJ0974025.1"/>
    <property type="molecule type" value="Genomic_DNA"/>
</dbReference>
<dbReference type="PROSITE" id="PS50835">
    <property type="entry name" value="IG_LIKE"/>
    <property type="match status" value="1"/>
</dbReference>
<comment type="subcellular location">
    <subcellularLocation>
        <location evidence="1">Nucleus</location>
    </subcellularLocation>
</comment>
<dbReference type="Gene3D" id="3.40.50.10810">
    <property type="entry name" value="Tandem AAA-ATPase domain"/>
    <property type="match status" value="1"/>
</dbReference>
<dbReference type="InterPro" id="IPR000330">
    <property type="entry name" value="SNF2_N"/>
</dbReference>
<keyword evidence="2" id="KW-0547">Nucleotide-binding</keyword>
<name>A0A9D5HEZ5_9LILI</name>
<dbReference type="PANTHER" id="PTHR45821:SF1">
    <property type="entry name" value="ATP-DEPENDENT HELICASE FAMILY PROTEIN-RELATED"/>
    <property type="match status" value="1"/>
</dbReference>
<dbReference type="InterPro" id="IPR027417">
    <property type="entry name" value="P-loop_NTPase"/>
</dbReference>
<comment type="caution">
    <text evidence="8">The sequence shown here is derived from an EMBL/GenBank/DDBJ whole genome shotgun (WGS) entry which is preliminary data.</text>
</comment>
<keyword evidence="5" id="KW-0539">Nucleus</keyword>
<reference evidence="8" key="2">
    <citation type="journal article" date="2022" name="Hortic Res">
        <title>The genome of Dioscorea zingiberensis sheds light on the biosynthesis, origin and evolution of the medicinally important diosgenin saponins.</title>
        <authorList>
            <person name="Li Y."/>
            <person name="Tan C."/>
            <person name="Li Z."/>
            <person name="Guo J."/>
            <person name="Li S."/>
            <person name="Chen X."/>
            <person name="Wang C."/>
            <person name="Dai X."/>
            <person name="Yang H."/>
            <person name="Song W."/>
            <person name="Hou L."/>
            <person name="Xu J."/>
            <person name="Tong Z."/>
            <person name="Xu A."/>
            <person name="Yuan X."/>
            <person name="Wang W."/>
            <person name="Yang Q."/>
            <person name="Chen L."/>
            <person name="Sun Z."/>
            <person name="Wang K."/>
            <person name="Pan B."/>
            <person name="Chen J."/>
            <person name="Bao Y."/>
            <person name="Liu F."/>
            <person name="Qi X."/>
            <person name="Gang D.R."/>
            <person name="Wen J."/>
            <person name="Li J."/>
        </authorList>
    </citation>
    <scope>NUCLEOTIDE SEQUENCE</scope>
    <source>
        <strain evidence="8">Dzin_1.0</strain>
    </source>
</reference>
<dbReference type="Pfam" id="PF00176">
    <property type="entry name" value="SNF2-rel_dom"/>
    <property type="match status" value="1"/>
</dbReference>
<dbReference type="GO" id="GO:0004386">
    <property type="term" value="F:helicase activity"/>
    <property type="evidence" value="ECO:0007669"/>
    <property type="project" value="UniProtKB-KW"/>
</dbReference>
<dbReference type="SUPFAM" id="SSF52540">
    <property type="entry name" value="P-loop containing nucleoside triphosphate hydrolases"/>
    <property type="match status" value="1"/>
</dbReference>
<evidence type="ECO:0000256" key="2">
    <source>
        <dbReference type="ARBA" id="ARBA00022741"/>
    </source>
</evidence>
<evidence type="ECO:0000256" key="4">
    <source>
        <dbReference type="ARBA" id="ARBA00022840"/>
    </source>
</evidence>
<evidence type="ECO:0000256" key="6">
    <source>
        <dbReference type="SAM" id="MobiDB-lite"/>
    </source>
</evidence>
<evidence type="ECO:0000256" key="5">
    <source>
        <dbReference type="ARBA" id="ARBA00023242"/>
    </source>
</evidence>
<dbReference type="InterPro" id="IPR007110">
    <property type="entry name" value="Ig-like_dom"/>
</dbReference>
<evidence type="ECO:0000256" key="1">
    <source>
        <dbReference type="ARBA" id="ARBA00004123"/>
    </source>
</evidence>
<dbReference type="InterPro" id="IPR044567">
    <property type="entry name" value="CLSY/DRD1"/>
</dbReference>
<sequence length="768" mass="85373">MQFERQERMKLNGEENNIRTPTPNCTTLRLLYSRMQKTQAGAMNYSDHFALSNLLADLDGGKYGSVTKEYETLHALRTNVVNFLTASGAAPASTCSSPVLGASQAGLQERMKLNGEENNISTPNFTSLHSVYGREQEKTQAGAMNYSDRFALSNLLAELDGGKYGSVTKEYETLHALRTNVVNFLTASGAAPASTCSSPVLGASQAGLRSSSHPRHLNTLWSANGQRKDSNPQIVIELDDDPVDSDPGMRTDTSISSKFHAAGDTGVIFQMETSNAVSGPQEHCPKDKEGKLSTPVVIIDSDEEDGDHQVKNKPSIISGTDAYKSRECVESQIQLYLKQAKILEQEGDSKQLVSYEQKHTKVDHDVTVRSTWQPTIQYEKVILRSVTDQQPNEDLIMSQPSQKAVSRNLSEKQQSQEHVATINQISSTSRGKRKYKAHDREQHEQKVDKEPDLNLLPISDVGMTEDTFNIESHSQDDMKTSESDGLDDLWKDMSLAMECSKIPKLDEFATVPGGEDCEHSLLLQDDLGLVCRVCGVIQKRIDTIFDYQWTKASRSSRTYMSGSRSSTGLDESVPSCRVRTAEGDLIAAEVSVHPRHMKHMKPHQLEGFNFLVRNLVTDKPGGCILAHAPGSGKTFMLISFIQSFLAKYPDARTLIVLPKGILPVWRKELQRWQVEDIPLFDFYTSKADNRSQQLEVLISWENSKSILFLGYKQFANIVCESTSDRTTAACQERLLTVPSLLILDEGHTPRNDSTDIVNSLAKFKPLVK</sequence>
<dbReference type="GO" id="GO:0080188">
    <property type="term" value="P:gene silencing by siRNA-directed DNA methylation"/>
    <property type="evidence" value="ECO:0007669"/>
    <property type="project" value="InterPro"/>
</dbReference>
<keyword evidence="9" id="KW-1185">Reference proteome</keyword>
<dbReference type="OrthoDB" id="9900844at2759"/>
<keyword evidence="4" id="KW-0067">ATP-binding</keyword>
<organism evidence="8 9">
    <name type="scientific">Dioscorea zingiberensis</name>
    <dbReference type="NCBI Taxonomy" id="325984"/>
    <lineage>
        <taxon>Eukaryota</taxon>
        <taxon>Viridiplantae</taxon>
        <taxon>Streptophyta</taxon>
        <taxon>Embryophyta</taxon>
        <taxon>Tracheophyta</taxon>
        <taxon>Spermatophyta</taxon>
        <taxon>Magnoliopsida</taxon>
        <taxon>Liliopsida</taxon>
        <taxon>Dioscoreales</taxon>
        <taxon>Dioscoreaceae</taxon>
        <taxon>Dioscorea</taxon>
    </lineage>
</organism>
<feature type="compositionally biased region" description="Basic and acidic residues" evidence="6">
    <location>
        <begin position="438"/>
        <end position="452"/>
    </location>
</feature>
<feature type="domain" description="Ig-like" evidence="7">
    <location>
        <begin position="503"/>
        <end position="591"/>
    </location>
</feature>
<feature type="region of interest" description="Disordered" evidence="6">
    <location>
        <begin position="1"/>
        <end position="22"/>
    </location>
</feature>
<feature type="compositionally biased region" description="Polar residues" evidence="6">
    <location>
        <begin position="399"/>
        <end position="429"/>
    </location>
</feature>
<evidence type="ECO:0000313" key="9">
    <source>
        <dbReference type="Proteomes" id="UP001085076"/>
    </source>
</evidence>
<keyword evidence="3" id="KW-0347">Helicase</keyword>
<feature type="region of interest" description="Disordered" evidence="6">
    <location>
        <begin position="399"/>
        <end position="456"/>
    </location>
</feature>
<evidence type="ECO:0000259" key="7">
    <source>
        <dbReference type="PROSITE" id="PS50835"/>
    </source>
</evidence>
<keyword evidence="3" id="KW-0378">Hydrolase</keyword>
<dbReference type="Proteomes" id="UP001085076">
    <property type="component" value="Miscellaneous, Linkage group lg04"/>
</dbReference>
<dbReference type="InterPro" id="IPR038718">
    <property type="entry name" value="SNF2-like_sf"/>
</dbReference>
<gene>
    <name evidence="8" type="ORF">J5N97_015990</name>
</gene>
<dbReference type="GO" id="GO:0005524">
    <property type="term" value="F:ATP binding"/>
    <property type="evidence" value="ECO:0007669"/>
    <property type="project" value="UniProtKB-KW"/>
</dbReference>
<evidence type="ECO:0000256" key="3">
    <source>
        <dbReference type="ARBA" id="ARBA00022806"/>
    </source>
</evidence>
<dbReference type="PANTHER" id="PTHR45821">
    <property type="entry name" value="SNF2 DOMAIN-CONTAINING PROTEIN CLASSY 2-RELATED"/>
    <property type="match status" value="1"/>
</dbReference>
<dbReference type="AlphaFoldDB" id="A0A9D5HEZ5"/>
<proteinExistence type="predicted"/>
<reference evidence="8" key="1">
    <citation type="submission" date="2021-03" db="EMBL/GenBank/DDBJ databases">
        <authorList>
            <person name="Li Z."/>
            <person name="Yang C."/>
        </authorList>
    </citation>
    <scope>NUCLEOTIDE SEQUENCE</scope>
    <source>
        <strain evidence="8">Dzin_1.0</strain>
        <tissue evidence="8">Leaf</tissue>
    </source>
</reference>
<protein>
    <recommendedName>
        <fullName evidence="7">Ig-like domain-containing protein</fullName>
    </recommendedName>
</protein>